<gene>
    <name evidence="2" type="ORF">SDC9_77886</name>
</gene>
<evidence type="ECO:0000256" key="1">
    <source>
        <dbReference type="SAM" id="MobiDB-lite"/>
    </source>
</evidence>
<dbReference type="EMBL" id="VSSQ01006041">
    <property type="protein sequence ID" value="MPM31331.1"/>
    <property type="molecule type" value="Genomic_DNA"/>
</dbReference>
<feature type="compositionally biased region" description="Basic and acidic residues" evidence="1">
    <location>
        <begin position="1"/>
        <end position="19"/>
    </location>
</feature>
<name>A0A644YTZ0_9ZZZZ</name>
<feature type="region of interest" description="Disordered" evidence="1">
    <location>
        <begin position="1"/>
        <end position="25"/>
    </location>
</feature>
<dbReference type="AlphaFoldDB" id="A0A644YTZ0"/>
<organism evidence="2">
    <name type="scientific">bioreactor metagenome</name>
    <dbReference type="NCBI Taxonomy" id="1076179"/>
    <lineage>
        <taxon>unclassified sequences</taxon>
        <taxon>metagenomes</taxon>
        <taxon>ecological metagenomes</taxon>
    </lineage>
</organism>
<evidence type="ECO:0000313" key="2">
    <source>
        <dbReference type="EMBL" id="MPM31331.1"/>
    </source>
</evidence>
<sequence>MNGPDEVRVGQEPRPDRSGAKPPLNLLPRNVRVAQHAYAARVVRPLAREEQELSGENGGLAAARCGVDVGGAGCEQNGSTFGVGEVEVGGKQLKFSQVVRRNPRDDHAAPPFPVSQFRAFLR</sequence>
<proteinExistence type="predicted"/>
<protein>
    <submittedName>
        <fullName evidence="2">Uncharacterized protein</fullName>
    </submittedName>
</protein>
<accession>A0A644YTZ0</accession>
<reference evidence="2" key="1">
    <citation type="submission" date="2019-08" db="EMBL/GenBank/DDBJ databases">
        <authorList>
            <person name="Kucharzyk K."/>
            <person name="Murdoch R.W."/>
            <person name="Higgins S."/>
            <person name="Loffler F."/>
        </authorList>
    </citation>
    <scope>NUCLEOTIDE SEQUENCE</scope>
</reference>
<comment type="caution">
    <text evidence="2">The sequence shown here is derived from an EMBL/GenBank/DDBJ whole genome shotgun (WGS) entry which is preliminary data.</text>
</comment>